<keyword evidence="3" id="KW-0067">ATP-binding</keyword>
<dbReference type="PROSITE" id="PS00486">
    <property type="entry name" value="DNA_MISMATCH_REPAIR_2"/>
    <property type="match status" value="1"/>
</dbReference>
<dbReference type="InterPro" id="IPR000432">
    <property type="entry name" value="DNA_mismatch_repair_MutS_C"/>
</dbReference>
<organism evidence="8 9">
    <name type="scientific">Adineta ricciae</name>
    <name type="common">Rotifer</name>
    <dbReference type="NCBI Taxonomy" id="249248"/>
    <lineage>
        <taxon>Eukaryota</taxon>
        <taxon>Metazoa</taxon>
        <taxon>Spiralia</taxon>
        <taxon>Gnathifera</taxon>
        <taxon>Rotifera</taxon>
        <taxon>Eurotatoria</taxon>
        <taxon>Bdelloidea</taxon>
        <taxon>Adinetida</taxon>
        <taxon>Adinetidae</taxon>
        <taxon>Adineta</taxon>
    </lineage>
</organism>
<dbReference type="PANTHER" id="PTHR11361:SF21">
    <property type="entry name" value="MUTS PROTEIN HOMOLOG 4"/>
    <property type="match status" value="1"/>
</dbReference>
<sequence>MGSNKSRSNDDTGEKILLILRLKLSAKTLSLETTNPPKRRRIEKANVPVAHVEYDSLQEYGYHFKNDKLVSIDANEPFKFDVFEDKEENQKRYETIGRLVDSAVFDLLESTCQLQRVTIPIDAKRNEKTSFIFVSKNLSTAKYLMVIIHGTGVVRAGQWSRKLIINEGLKVGSQFEYIRRAQAAGYAVIVTNTNLNEFQSSRHLRHRSIHPIRGSGSAEEHGCYVWEHFVRPSPAKHICIMAHSYGGAVVLELAHQFLKEFNQRVFAVALTDSPMTIYGRRVNKNVLKMLKKKTINWVTDTEEVDTDLGECDCCLLRSAGYPTHSPRMDISHVHRRDFQILCRTTSNTRKKLTDVSHCDTNLLNELFLLPIILCFVININLFELDVPFTCITYRHNNNCLTFRWLNPRIDYLVLLVGILVDFASSNQCGLAPGFQSLYSILQATKTKMGARTLRANLMEPLIDVTSIQYRQDAVENLIDDEKLMFQVQTILLHFTDVERIILACIQENPSRTVAAAEKRITMINQLRRILDVLPTLQQALEQSTSDLLKNLCSTLSDQRFQLMLDILNLQLTTEQTISSNGFLGAKIRRIFAIRSGFDERLDSLRADVIVVIDEVESLEKEFSERFNMPVRYNLTNTRGFSLEIVGEFKGVLPANVISVAKRQKSTFITTLQLAHLSDRFELLYNDICLLTDQLILILFAKIRSHFGCMYRLVEVISIIDMLQSFAEVSKARDYVRPMFGPNTKILKGRHPVIDLFGQQKPIANDIELYPELNVILVTGPNMSGKSTYLRQIALLQVLAQIGCFVPAEQARFRIVHEIFSKIRHHDNLFTGQSTFSSEIHHIAFILNCMTSNSMIILDEICSSTSTNEGLALATSLTETLCQTEAFVIISTHFQQLTSIGYIYRNVANYHFDVIYNDKLSSDAESDSTSHSRRLHPQNVIDQLKEQNAIVYLYTLRPGICKDLHYGIALASQIEDLQTVVELAKCVAKYYIRKKEVRSFCTKSIILLLNIPFQSIMNYTSSIPNLLMKRVMIMKGYCDLIYDFTNSTIRFVEQQRIFLENFQKRMYQYWSTSSSNTDSDETRMESISSPSTTVAH</sequence>
<evidence type="ECO:0000256" key="5">
    <source>
        <dbReference type="ARBA" id="ARBA00023254"/>
    </source>
</evidence>
<dbReference type="Pfam" id="PF00488">
    <property type="entry name" value="MutS_V"/>
    <property type="match status" value="1"/>
</dbReference>
<dbReference type="SMART" id="SM00534">
    <property type="entry name" value="MUTSac"/>
    <property type="match status" value="1"/>
</dbReference>
<dbReference type="InterPro" id="IPR027417">
    <property type="entry name" value="P-loop_NTPase"/>
</dbReference>
<dbReference type="EMBL" id="CAJNOR010003340">
    <property type="protein sequence ID" value="CAF1403956.1"/>
    <property type="molecule type" value="Genomic_DNA"/>
</dbReference>
<dbReference type="SUPFAM" id="SSF52540">
    <property type="entry name" value="P-loop containing nucleoside triphosphate hydrolases"/>
    <property type="match status" value="1"/>
</dbReference>
<evidence type="ECO:0000256" key="6">
    <source>
        <dbReference type="SAM" id="MobiDB-lite"/>
    </source>
</evidence>
<name>A0A815LJ52_ADIRI</name>
<feature type="region of interest" description="Disordered" evidence="6">
    <location>
        <begin position="1071"/>
        <end position="1095"/>
    </location>
</feature>
<protein>
    <recommendedName>
        <fullName evidence="7">DNA mismatch repair proteins mutS family domain-containing protein</fullName>
    </recommendedName>
</protein>
<keyword evidence="9" id="KW-1185">Reference proteome</keyword>
<dbReference type="Pfam" id="PF22749">
    <property type="entry name" value="Arb2"/>
    <property type="match status" value="1"/>
</dbReference>
<dbReference type="AlphaFoldDB" id="A0A815LJ52"/>
<feature type="compositionally biased region" description="Polar residues" evidence="6">
    <location>
        <begin position="1084"/>
        <end position="1095"/>
    </location>
</feature>
<dbReference type="GO" id="GO:0005524">
    <property type="term" value="F:ATP binding"/>
    <property type="evidence" value="ECO:0007669"/>
    <property type="project" value="UniProtKB-KW"/>
</dbReference>
<proteinExistence type="inferred from homology"/>
<evidence type="ECO:0000256" key="4">
    <source>
        <dbReference type="ARBA" id="ARBA00023125"/>
    </source>
</evidence>
<dbReference type="PANTHER" id="PTHR11361">
    <property type="entry name" value="DNA MISMATCH REPAIR PROTEIN MUTS FAMILY MEMBER"/>
    <property type="match status" value="1"/>
</dbReference>
<dbReference type="InterPro" id="IPR053858">
    <property type="entry name" value="Arb2_dom"/>
</dbReference>
<comment type="similarity">
    <text evidence="1">Belongs to the DNA mismatch repair MutS family.</text>
</comment>
<dbReference type="Proteomes" id="UP000663828">
    <property type="component" value="Unassembled WGS sequence"/>
</dbReference>
<dbReference type="SUPFAM" id="SSF53474">
    <property type="entry name" value="alpha/beta-Hydrolases"/>
    <property type="match status" value="1"/>
</dbReference>
<dbReference type="Gene3D" id="3.40.50.300">
    <property type="entry name" value="P-loop containing nucleotide triphosphate hydrolases"/>
    <property type="match status" value="1"/>
</dbReference>
<evidence type="ECO:0000256" key="2">
    <source>
        <dbReference type="ARBA" id="ARBA00022741"/>
    </source>
</evidence>
<dbReference type="SMART" id="SM00533">
    <property type="entry name" value="MUTSd"/>
    <property type="match status" value="1"/>
</dbReference>
<dbReference type="InterPro" id="IPR029058">
    <property type="entry name" value="AB_hydrolase_fold"/>
</dbReference>
<accession>A0A815LJ52</accession>
<dbReference type="Gene3D" id="3.40.50.1820">
    <property type="entry name" value="alpha/beta hydrolase"/>
    <property type="match status" value="1"/>
</dbReference>
<dbReference type="InterPro" id="IPR007696">
    <property type="entry name" value="DNA_mismatch_repair_MutS_core"/>
</dbReference>
<dbReference type="GO" id="GO:0007131">
    <property type="term" value="P:reciprocal meiotic recombination"/>
    <property type="evidence" value="ECO:0007669"/>
    <property type="project" value="TreeGrafter"/>
</dbReference>
<dbReference type="InterPro" id="IPR007861">
    <property type="entry name" value="DNA_mismatch_repair_MutS_clamp"/>
</dbReference>
<evidence type="ECO:0000313" key="8">
    <source>
        <dbReference type="EMBL" id="CAF1403956.1"/>
    </source>
</evidence>
<dbReference type="SUPFAM" id="SSF48334">
    <property type="entry name" value="DNA repair protein MutS, domain III"/>
    <property type="match status" value="1"/>
</dbReference>
<dbReference type="GO" id="GO:0140664">
    <property type="term" value="F:ATP-dependent DNA damage sensor activity"/>
    <property type="evidence" value="ECO:0007669"/>
    <property type="project" value="InterPro"/>
</dbReference>
<dbReference type="InterPro" id="IPR036187">
    <property type="entry name" value="DNA_mismatch_repair_MutS_sf"/>
</dbReference>
<comment type="caution">
    <text evidence="8">The sequence shown here is derived from an EMBL/GenBank/DDBJ whole genome shotgun (WGS) entry which is preliminary data.</text>
</comment>
<dbReference type="InterPro" id="IPR045076">
    <property type="entry name" value="MutS"/>
</dbReference>
<dbReference type="Gene3D" id="1.10.1420.10">
    <property type="match status" value="2"/>
</dbReference>
<dbReference type="GO" id="GO:0005634">
    <property type="term" value="C:nucleus"/>
    <property type="evidence" value="ECO:0007669"/>
    <property type="project" value="TreeGrafter"/>
</dbReference>
<dbReference type="Pfam" id="PF05190">
    <property type="entry name" value="MutS_IV"/>
    <property type="match status" value="1"/>
</dbReference>
<dbReference type="GO" id="GO:0006298">
    <property type="term" value="P:mismatch repair"/>
    <property type="evidence" value="ECO:0007669"/>
    <property type="project" value="InterPro"/>
</dbReference>
<reference evidence="8" key="1">
    <citation type="submission" date="2021-02" db="EMBL/GenBank/DDBJ databases">
        <authorList>
            <person name="Nowell W R."/>
        </authorList>
    </citation>
    <scope>NUCLEOTIDE SEQUENCE</scope>
</reference>
<gene>
    <name evidence="8" type="ORF">XAT740_LOCUS34306</name>
</gene>
<keyword evidence="2" id="KW-0547">Nucleotide-binding</keyword>
<evidence type="ECO:0000313" key="9">
    <source>
        <dbReference type="Proteomes" id="UP000663828"/>
    </source>
</evidence>
<evidence type="ECO:0000256" key="3">
    <source>
        <dbReference type="ARBA" id="ARBA00022840"/>
    </source>
</evidence>
<keyword evidence="4" id="KW-0238">DNA-binding</keyword>
<evidence type="ECO:0000259" key="7">
    <source>
        <dbReference type="PROSITE" id="PS00486"/>
    </source>
</evidence>
<evidence type="ECO:0000256" key="1">
    <source>
        <dbReference type="ARBA" id="ARBA00006271"/>
    </source>
</evidence>
<feature type="domain" description="DNA mismatch repair proteins mutS family" evidence="7">
    <location>
        <begin position="853"/>
        <end position="869"/>
    </location>
</feature>
<keyword evidence="5" id="KW-0469">Meiosis</keyword>
<dbReference type="Pfam" id="PF05192">
    <property type="entry name" value="MutS_III"/>
    <property type="match status" value="1"/>
</dbReference>
<dbReference type="GO" id="GO:0030983">
    <property type="term" value="F:mismatched DNA binding"/>
    <property type="evidence" value="ECO:0007669"/>
    <property type="project" value="InterPro"/>
</dbReference>